<comment type="caution">
    <text evidence="2">The sequence shown here is derived from an EMBL/GenBank/DDBJ whole genome shotgun (WGS) entry which is preliminary data.</text>
</comment>
<dbReference type="EMBL" id="QKRW01000063">
    <property type="protein sequence ID" value="RAL58952.1"/>
    <property type="molecule type" value="Genomic_DNA"/>
</dbReference>
<accession>A0A395IF22</accession>
<sequence>MANPSPPKLSQSLLDRANALTTKANEAQTIFGPITTLLDSYFELQRGPLFLHEISKTPHRSLPRFQSNYGKTLRRTHCWALPPRPNTTITTPTVTPTATPLAPSCTNSLTGEPTPKPSYAQKAQNTPDTPNPTPQKPQPAPLARNH</sequence>
<reference evidence="2 3" key="1">
    <citation type="submission" date="2018-06" db="EMBL/GenBank/DDBJ databases">
        <title>Genome Sequence of the Brown Rot Fungal Pathogen Monilinia fructigena.</title>
        <authorList>
            <person name="Landi L."/>
            <person name="De Miccolis Angelini R.M."/>
            <person name="Pollastro S."/>
            <person name="Abate D."/>
            <person name="Faretra F."/>
            <person name="Romanazzi G."/>
        </authorList>
    </citation>
    <scope>NUCLEOTIDE SEQUENCE [LARGE SCALE GENOMIC DNA]</scope>
    <source>
        <strain evidence="2 3">Mfrg269</strain>
    </source>
</reference>
<dbReference type="Proteomes" id="UP000249056">
    <property type="component" value="Unassembled WGS sequence"/>
</dbReference>
<dbReference type="OrthoDB" id="4526357at2759"/>
<protein>
    <submittedName>
        <fullName evidence="2">Uncharacterized protein</fullName>
    </submittedName>
</protein>
<feature type="compositionally biased region" description="Low complexity" evidence="1">
    <location>
        <begin position="86"/>
        <end position="100"/>
    </location>
</feature>
<feature type="region of interest" description="Disordered" evidence="1">
    <location>
        <begin position="80"/>
        <end position="146"/>
    </location>
</feature>
<dbReference type="AlphaFoldDB" id="A0A395IF22"/>
<keyword evidence="3" id="KW-1185">Reference proteome</keyword>
<evidence type="ECO:0000313" key="2">
    <source>
        <dbReference type="EMBL" id="RAL58952.1"/>
    </source>
</evidence>
<gene>
    <name evidence="2" type="ORF">DID88_009243</name>
</gene>
<organism evidence="2 3">
    <name type="scientific">Monilinia fructigena</name>
    <dbReference type="NCBI Taxonomy" id="38457"/>
    <lineage>
        <taxon>Eukaryota</taxon>
        <taxon>Fungi</taxon>
        <taxon>Dikarya</taxon>
        <taxon>Ascomycota</taxon>
        <taxon>Pezizomycotina</taxon>
        <taxon>Leotiomycetes</taxon>
        <taxon>Helotiales</taxon>
        <taxon>Sclerotiniaceae</taxon>
        <taxon>Monilinia</taxon>
    </lineage>
</organism>
<evidence type="ECO:0000256" key="1">
    <source>
        <dbReference type="SAM" id="MobiDB-lite"/>
    </source>
</evidence>
<name>A0A395IF22_9HELO</name>
<feature type="compositionally biased region" description="Pro residues" evidence="1">
    <location>
        <begin position="129"/>
        <end position="140"/>
    </location>
</feature>
<evidence type="ECO:0000313" key="3">
    <source>
        <dbReference type="Proteomes" id="UP000249056"/>
    </source>
</evidence>
<proteinExistence type="predicted"/>